<dbReference type="Gene3D" id="2.30.30.100">
    <property type="match status" value="1"/>
</dbReference>
<evidence type="ECO:0000313" key="7">
    <source>
        <dbReference type="EMBL" id="HIX02172.1"/>
    </source>
</evidence>
<dbReference type="InterPro" id="IPR045864">
    <property type="entry name" value="aa-tRNA-synth_II/BPL/LPL"/>
</dbReference>
<dbReference type="InterPro" id="IPR036390">
    <property type="entry name" value="WH_DNA-bd_sf"/>
</dbReference>
<keyword evidence="2" id="KW-0547">Nucleotide-binding</keyword>
<evidence type="ECO:0000259" key="6">
    <source>
        <dbReference type="PROSITE" id="PS51733"/>
    </source>
</evidence>
<protein>
    <recommendedName>
        <fullName evidence="5">biotin--[biotin carboxyl-carrier protein] ligase</fullName>
        <ecNumber evidence="5">6.3.4.15</ecNumber>
    </recommendedName>
</protein>
<dbReference type="CDD" id="cd16442">
    <property type="entry name" value="BPL"/>
    <property type="match status" value="1"/>
</dbReference>
<reference evidence="7" key="1">
    <citation type="journal article" date="2021" name="PeerJ">
        <title>Extensive microbial diversity within the chicken gut microbiome revealed by metagenomics and culture.</title>
        <authorList>
            <person name="Gilroy R."/>
            <person name="Ravi A."/>
            <person name="Getino M."/>
            <person name="Pursley I."/>
            <person name="Horton D.L."/>
            <person name="Alikhan N.F."/>
            <person name="Baker D."/>
            <person name="Gharbi K."/>
            <person name="Hall N."/>
            <person name="Watson M."/>
            <person name="Adriaenssens E.M."/>
            <person name="Foster-Nyarko E."/>
            <person name="Jarju S."/>
            <person name="Secka A."/>
            <person name="Antonio M."/>
            <person name="Oren A."/>
            <person name="Chaudhuri R.R."/>
            <person name="La Ragione R."/>
            <person name="Hildebrand F."/>
            <person name="Pallen M.J."/>
        </authorList>
    </citation>
    <scope>NUCLEOTIDE SEQUENCE</scope>
    <source>
        <strain evidence="7">6627</strain>
    </source>
</reference>
<dbReference type="InterPro" id="IPR003142">
    <property type="entry name" value="BPL_C"/>
</dbReference>
<keyword evidence="1 7" id="KW-0436">Ligase</keyword>
<sequence length="309" mass="34318">QDTYFSGDQLAQQLNISRTMVWKHIQALKEDGFMIESKRNAGYRLLPGYSLNAALIQSNLTMPTQVETFTTIDSTNTYLKNFLTNHSLKSPMAVIAEQQTNGYGRFKRNYYSPAHGGLYLSLCIPLTQTLKPSLLTTSVAVGVLHILQQFFPEQNFSVKWVNDIYANGKKIVGILTEATTDLESLSPTDVVIGIGINLTTEHFPAELKDKAQAAGTKLPADINLIAAKLINEIEVIAQDYQTGKYLTEYRQKLNLMNREVALQVGKKQITGVVQDVNDDGGIVIKMEDGSCQPFYSGEVKKVGCDDRLE</sequence>
<dbReference type="Gene3D" id="1.10.10.10">
    <property type="entry name" value="Winged helix-like DNA-binding domain superfamily/Winged helix DNA-binding domain"/>
    <property type="match status" value="1"/>
</dbReference>
<evidence type="ECO:0000256" key="5">
    <source>
        <dbReference type="ARBA" id="ARBA00024227"/>
    </source>
</evidence>
<dbReference type="NCBIfam" id="TIGR00121">
    <property type="entry name" value="birA_ligase"/>
    <property type="match status" value="1"/>
</dbReference>
<evidence type="ECO:0000256" key="2">
    <source>
        <dbReference type="ARBA" id="ARBA00022741"/>
    </source>
</evidence>
<dbReference type="InterPro" id="IPR004143">
    <property type="entry name" value="BPL_LPL_catalytic"/>
</dbReference>
<dbReference type="AlphaFoldDB" id="A0A9D2AAY7"/>
<dbReference type="PANTHER" id="PTHR12835:SF5">
    <property type="entry name" value="BIOTIN--PROTEIN LIGASE"/>
    <property type="match status" value="1"/>
</dbReference>
<evidence type="ECO:0000256" key="4">
    <source>
        <dbReference type="ARBA" id="ARBA00023267"/>
    </source>
</evidence>
<dbReference type="GO" id="GO:0005737">
    <property type="term" value="C:cytoplasm"/>
    <property type="evidence" value="ECO:0007669"/>
    <property type="project" value="TreeGrafter"/>
</dbReference>
<organism evidence="7 8">
    <name type="scientific">Candidatus Ligilactobacillus excrementigallinarum</name>
    <dbReference type="NCBI Taxonomy" id="2838641"/>
    <lineage>
        <taxon>Bacteria</taxon>
        <taxon>Bacillati</taxon>
        <taxon>Bacillota</taxon>
        <taxon>Bacilli</taxon>
        <taxon>Lactobacillales</taxon>
        <taxon>Lactobacillaceae</taxon>
        <taxon>Ligilactobacillus</taxon>
    </lineage>
</organism>
<dbReference type="Gene3D" id="3.30.930.10">
    <property type="entry name" value="Bira Bifunctional Protein, Domain 2"/>
    <property type="match status" value="1"/>
</dbReference>
<dbReference type="GO" id="GO:0004077">
    <property type="term" value="F:biotin--[biotin carboxyl-carrier protein] ligase activity"/>
    <property type="evidence" value="ECO:0007669"/>
    <property type="project" value="UniProtKB-EC"/>
</dbReference>
<dbReference type="InterPro" id="IPR036388">
    <property type="entry name" value="WH-like_DNA-bd_sf"/>
</dbReference>
<feature type="non-terminal residue" evidence="7">
    <location>
        <position position="1"/>
    </location>
</feature>
<dbReference type="EC" id="6.3.4.15" evidence="5"/>
<name>A0A9D2AAY7_9LACO</name>
<gene>
    <name evidence="7" type="ORF">H9861_05390</name>
</gene>
<dbReference type="GO" id="GO:0016740">
    <property type="term" value="F:transferase activity"/>
    <property type="evidence" value="ECO:0007669"/>
    <property type="project" value="UniProtKB-ARBA"/>
</dbReference>
<dbReference type="Proteomes" id="UP000823963">
    <property type="component" value="Unassembled WGS sequence"/>
</dbReference>
<dbReference type="Pfam" id="PF02237">
    <property type="entry name" value="BPL_C"/>
    <property type="match status" value="1"/>
</dbReference>
<evidence type="ECO:0000256" key="3">
    <source>
        <dbReference type="ARBA" id="ARBA00022840"/>
    </source>
</evidence>
<dbReference type="SUPFAM" id="SSF46785">
    <property type="entry name" value="Winged helix' DNA-binding domain"/>
    <property type="match status" value="1"/>
</dbReference>
<keyword evidence="4" id="KW-0092">Biotin</keyword>
<dbReference type="PANTHER" id="PTHR12835">
    <property type="entry name" value="BIOTIN PROTEIN LIGASE"/>
    <property type="match status" value="1"/>
</dbReference>
<dbReference type="InterPro" id="IPR008988">
    <property type="entry name" value="Transcriptional_repressor_C"/>
</dbReference>
<dbReference type="GO" id="GO:0009249">
    <property type="term" value="P:protein lipoylation"/>
    <property type="evidence" value="ECO:0007669"/>
    <property type="project" value="UniProtKB-ARBA"/>
</dbReference>
<dbReference type="PROSITE" id="PS51733">
    <property type="entry name" value="BPL_LPL_CATALYTIC"/>
    <property type="match status" value="1"/>
</dbReference>
<comment type="caution">
    <text evidence="7">The sequence shown here is derived from an EMBL/GenBank/DDBJ whole genome shotgun (WGS) entry which is preliminary data.</text>
</comment>
<keyword evidence="3" id="KW-0067">ATP-binding</keyword>
<dbReference type="EMBL" id="DXFP01000051">
    <property type="protein sequence ID" value="HIX02172.1"/>
    <property type="molecule type" value="Genomic_DNA"/>
</dbReference>
<evidence type="ECO:0000313" key="8">
    <source>
        <dbReference type="Proteomes" id="UP000823963"/>
    </source>
</evidence>
<dbReference type="SUPFAM" id="SSF55681">
    <property type="entry name" value="Class II aaRS and biotin synthetases"/>
    <property type="match status" value="1"/>
</dbReference>
<dbReference type="SUPFAM" id="SSF50037">
    <property type="entry name" value="C-terminal domain of transcriptional repressors"/>
    <property type="match status" value="1"/>
</dbReference>
<dbReference type="InterPro" id="IPR013196">
    <property type="entry name" value="HTH_11"/>
</dbReference>
<dbReference type="Pfam" id="PF03099">
    <property type="entry name" value="BPL_LplA_LipB"/>
    <property type="match status" value="1"/>
</dbReference>
<feature type="domain" description="BPL/LPL catalytic" evidence="6">
    <location>
        <begin position="61"/>
        <end position="241"/>
    </location>
</feature>
<proteinExistence type="predicted"/>
<dbReference type="Pfam" id="PF08279">
    <property type="entry name" value="HTH_11"/>
    <property type="match status" value="1"/>
</dbReference>
<dbReference type="InterPro" id="IPR004408">
    <property type="entry name" value="Biotin_CoA_COase_ligase"/>
</dbReference>
<accession>A0A9D2AAY7</accession>
<dbReference type="GO" id="GO:0005524">
    <property type="term" value="F:ATP binding"/>
    <property type="evidence" value="ECO:0007669"/>
    <property type="project" value="UniProtKB-KW"/>
</dbReference>
<reference evidence="7" key="2">
    <citation type="submission" date="2021-04" db="EMBL/GenBank/DDBJ databases">
        <authorList>
            <person name="Gilroy R."/>
        </authorList>
    </citation>
    <scope>NUCLEOTIDE SEQUENCE</scope>
    <source>
        <strain evidence="7">6627</strain>
    </source>
</reference>
<evidence type="ECO:0000256" key="1">
    <source>
        <dbReference type="ARBA" id="ARBA00022598"/>
    </source>
</evidence>